<dbReference type="CDD" id="cd02440">
    <property type="entry name" value="AdoMet_MTases"/>
    <property type="match status" value="1"/>
</dbReference>
<keyword evidence="1" id="KW-0808">Transferase</keyword>
<organism evidence="2 3">
    <name type="scientific">Candidatus Ruania gallistercoris</name>
    <dbReference type="NCBI Taxonomy" id="2838746"/>
    <lineage>
        <taxon>Bacteria</taxon>
        <taxon>Bacillati</taxon>
        <taxon>Actinomycetota</taxon>
        <taxon>Actinomycetes</taxon>
        <taxon>Micrococcales</taxon>
        <taxon>Ruaniaceae</taxon>
        <taxon>Ruania</taxon>
    </lineage>
</organism>
<dbReference type="Pfam" id="PF13489">
    <property type="entry name" value="Methyltransf_23"/>
    <property type="match status" value="1"/>
</dbReference>
<sequence>MTQRYVFGSQHDLAREQVQILSTLWDGYTERAFDTVGVAPGARCLDLGAGAGTATRMLAERAGPTGDVLAVDLDASHYADSPHARLVVHDITTGLPEAGPFDVIHARLLLMHLPDREEILARLAEALAPGGWLVIADNGALPRLISAPTTQDAEMFERFQSLALANATRLEVSFDWAERIGTCMEINGLGEIHGVHVTNSAPGGSLEAMLSHNYVRQMEESLLQAGIDPDDVQRYREIWLEPSVRFWFYGFACWAGRRPVG</sequence>
<protein>
    <submittedName>
        <fullName evidence="2">Class I SAM-dependent methyltransferase</fullName>
    </submittedName>
</protein>
<reference evidence="2" key="2">
    <citation type="submission" date="2021-04" db="EMBL/GenBank/DDBJ databases">
        <authorList>
            <person name="Gilroy R."/>
        </authorList>
    </citation>
    <scope>NUCLEOTIDE SEQUENCE</scope>
    <source>
        <strain evidence="2">ChiGjej4B4-7305</strain>
    </source>
</reference>
<reference evidence="2" key="1">
    <citation type="journal article" date="2021" name="PeerJ">
        <title>Extensive microbial diversity within the chicken gut microbiome revealed by metagenomics and culture.</title>
        <authorList>
            <person name="Gilroy R."/>
            <person name="Ravi A."/>
            <person name="Getino M."/>
            <person name="Pursley I."/>
            <person name="Horton D.L."/>
            <person name="Alikhan N.F."/>
            <person name="Baker D."/>
            <person name="Gharbi K."/>
            <person name="Hall N."/>
            <person name="Watson M."/>
            <person name="Adriaenssens E.M."/>
            <person name="Foster-Nyarko E."/>
            <person name="Jarju S."/>
            <person name="Secka A."/>
            <person name="Antonio M."/>
            <person name="Oren A."/>
            <person name="Chaudhuri R.R."/>
            <person name="La Ragione R."/>
            <person name="Hildebrand F."/>
            <person name="Pallen M.J."/>
        </authorList>
    </citation>
    <scope>NUCLEOTIDE SEQUENCE</scope>
    <source>
        <strain evidence="2">ChiGjej4B4-7305</strain>
    </source>
</reference>
<dbReference type="SUPFAM" id="SSF53335">
    <property type="entry name" value="S-adenosyl-L-methionine-dependent methyltransferases"/>
    <property type="match status" value="1"/>
</dbReference>
<dbReference type="GO" id="GO:0032259">
    <property type="term" value="P:methylation"/>
    <property type="evidence" value="ECO:0007669"/>
    <property type="project" value="UniProtKB-KW"/>
</dbReference>
<gene>
    <name evidence="2" type="ORF">H9815_01015</name>
</gene>
<dbReference type="Proteomes" id="UP000824037">
    <property type="component" value="Unassembled WGS sequence"/>
</dbReference>
<keyword evidence="2" id="KW-0489">Methyltransferase</keyword>
<dbReference type="AlphaFoldDB" id="A0A9D2J3G4"/>
<evidence type="ECO:0000313" key="3">
    <source>
        <dbReference type="Proteomes" id="UP000824037"/>
    </source>
</evidence>
<dbReference type="PANTHER" id="PTHR43861">
    <property type="entry name" value="TRANS-ACONITATE 2-METHYLTRANSFERASE-RELATED"/>
    <property type="match status" value="1"/>
</dbReference>
<accession>A0A9D2J3G4</accession>
<evidence type="ECO:0000313" key="2">
    <source>
        <dbReference type="EMBL" id="HIZ34329.1"/>
    </source>
</evidence>
<dbReference type="PANTHER" id="PTHR43861:SF3">
    <property type="entry name" value="PUTATIVE (AFU_ORTHOLOGUE AFUA_2G14390)-RELATED"/>
    <property type="match status" value="1"/>
</dbReference>
<dbReference type="InterPro" id="IPR029063">
    <property type="entry name" value="SAM-dependent_MTases_sf"/>
</dbReference>
<dbReference type="EMBL" id="DXBY01000020">
    <property type="protein sequence ID" value="HIZ34329.1"/>
    <property type="molecule type" value="Genomic_DNA"/>
</dbReference>
<dbReference type="GO" id="GO:0008168">
    <property type="term" value="F:methyltransferase activity"/>
    <property type="evidence" value="ECO:0007669"/>
    <property type="project" value="UniProtKB-KW"/>
</dbReference>
<dbReference type="Gene3D" id="3.40.50.150">
    <property type="entry name" value="Vaccinia Virus protein VP39"/>
    <property type="match status" value="1"/>
</dbReference>
<comment type="caution">
    <text evidence="2">The sequence shown here is derived from an EMBL/GenBank/DDBJ whole genome shotgun (WGS) entry which is preliminary data.</text>
</comment>
<proteinExistence type="predicted"/>
<evidence type="ECO:0000256" key="1">
    <source>
        <dbReference type="ARBA" id="ARBA00022679"/>
    </source>
</evidence>
<name>A0A9D2J3G4_9MICO</name>